<comment type="caution">
    <text evidence="1">The sequence shown here is derived from an EMBL/GenBank/DDBJ whole genome shotgun (WGS) entry which is preliminary data.</text>
</comment>
<sequence>MSMSFYVLKTLKKHLASFLAVCQYLLSEVMAFLFIPPQLDCNIDSKENDLDEVSALWESLWSRVGHQLSSRYHYPLEKKKVDLVTSSKVMVVKLCAVRRSLLAHACINAASSQMLTCYRNAGEPASNSVIPCSVNCYPVTFFNQIIISKCKSTASNIMAVFFLCLVVKIKII</sequence>
<evidence type="ECO:0000313" key="2">
    <source>
        <dbReference type="Proteomes" id="UP000240987"/>
    </source>
</evidence>
<organism evidence="1 2">
    <name type="scientific">Photobacterium frigidiphilum</name>
    <dbReference type="NCBI Taxonomy" id="264736"/>
    <lineage>
        <taxon>Bacteria</taxon>
        <taxon>Pseudomonadati</taxon>
        <taxon>Pseudomonadota</taxon>
        <taxon>Gammaproteobacteria</taxon>
        <taxon>Vibrionales</taxon>
        <taxon>Vibrionaceae</taxon>
        <taxon>Photobacterium</taxon>
    </lineage>
</organism>
<accession>A0A2T3JGL2</accession>
<gene>
    <name evidence="1" type="ORF">C9J12_12805</name>
</gene>
<dbReference type="OrthoDB" id="5829758at2"/>
<evidence type="ECO:0000313" key="1">
    <source>
        <dbReference type="EMBL" id="PSU48090.1"/>
    </source>
</evidence>
<dbReference type="EMBL" id="PYMJ01000011">
    <property type="protein sequence ID" value="PSU48090.1"/>
    <property type="molecule type" value="Genomic_DNA"/>
</dbReference>
<dbReference type="Proteomes" id="UP000240987">
    <property type="component" value="Unassembled WGS sequence"/>
</dbReference>
<dbReference type="RefSeq" id="WP_107243075.1">
    <property type="nucleotide sequence ID" value="NZ_PYMJ01000011.1"/>
</dbReference>
<protein>
    <submittedName>
        <fullName evidence="1">Uncharacterized protein</fullName>
    </submittedName>
</protein>
<reference evidence="1 2" key="1">
    <citation type="submission" date="2018-01" db="EMBL/GenBank/DDBJ databases">
        <title>Whole genome sequencing of Histamine producing bacteria.</title>
        <authorList>
            <person name="Butler K."/>
        </authorList>
    </citation>
    <scope>NUCLEOTIDE SEQUENCE [LARGE SCALE GENOMIC DNA]</scope>
    <source>
        <strain evidence="1 2">JCM 12947</strain>
    </source>
</reference>
<keyword evidence="2" id="KW-1185">Reference proteome</keyword>
<name>A0A2T3JGL2_9GAMM</name>
<dbReference type="AlphaFoldDB" id="A0A2T3JGL2"/>
<proteinExistence type="predicted"/>